<evidence type="ECO:0000313" key="2">
    <source>
        <dbReference type="EMBL" id="SDK33039.1"/>
    </source>
</evidence>
<protein>
    <recommendedName>
        <fullName evidence="5">Phage protein</fullName>
    </recommendedName>
</protein>
<evidence type="ECO:0000313" key="3">
    <source>
        <dbReference type="Proteomes" id="UP000037269"/>
    </source>
</evidence>
<reference evidence="2 4" key="2">
    <citation type="submission" date="2016-10" db="EMBL/GenBank/DDBJ databases">
        <authorList>
            <person name="de Groot N.N."/>
        </authorList>
    </citation>
    <scope>NUCLEOTIDE SEQUENCE [LARGE SCALE GENOMIC DNA]</scope>
    <source>
        <strain evidence="2 4">DSM 2895</strain>
    </source>
</reference>
<dbReference type="EMBL" id="FNED01000049">
    <property type="protein sequence ID" value="SDK33039.1"/>
    <property type="molecule type" value="Genomic_DNA"/>
</dbReference>
<dbReference type="AlphaFoldDB" id="A0A0D1VUZ6"/>
<keyword evidence="3" id="KW-1185">Reference proteome</keyword>
<gene>
    <name evidence="1" type="ORF">AF333_06830</name>
    <name evidence="2" type="ORF">SAMN04487909_14925</name>
</gene>
<dbReference type="EMBL" id="LGUG01000004">
    <property type="protein sequence ID" value="KON95236.1"/>
    <property type="molecule type" value="Genomic_DNA"/>
</dbReference>
<dbReference type="GeneID" id="42304912"/>
<name>A0A0D1VUZ6_ANEMI</name>
<sequence>MSQALAKYDLNGALKYFQDKTGIAGFDHQQAQNAKRPYFYFEPPRPGKVVAASGFFQHRVTLHGVLFCPPEGEANDQNEMQDVMAALDHWIAADRFRIQCADENYNAYPAWMEEVQLSYQRVDVDVIAFQLRGERFVNYPQEEQTLTSKVYNNNAIERGGSVWQRERK</sequence>
<reference evidence="1 3" key="1">
    <citation type="submission" date="2015-07" db="EMBL/GenBank/DDBJ databases">
        <title>Fjat-14205 dsm 2895.</title>
        <authorList>
            <person name="Liu B."/>
            <person name="Wang J."/>
            <person name="Zhu Y."/>
            <person name="Liu G."/>
            <person name="Chen Q."/>
            <person name="Chen Z."/>
            <person name="Lan J."/>
            <person name="Che J."/>
            <person name="Ge C."/>
            <person name="Shi H."/>
            <person name="Pan Z."/>
            <person name="Liu X."/>
        </authorList>
    </citation>
    <scope>NUCLEOTIDE SEQUENCE [LARGE SCALE GENOMIC DNA]</scope>
    <source>
        <strain evidence="1 3">DSM 2895</strain>
    </source>
</reference>
<organism evidence="1 3">
    <name type="scientific">Aneurinibacillus migulanus</name>
    <name type="common">Bacillus migulanus</name>
    <dbReference type="NCBI Taxonomy" id="47500"/>
    <lineage>
        <taxon>Bacteria</taxon>
        <taxon>Bacillati</taxon>
        <taxon>Bacillota</taxon>
        <taxon>Bacilli</taxon>
        <taxon>Bacillales</taxon>
        <taxon>Paenibacillaceae</taxon>
        <taxon>Aneurinibacillus group</taxon>
        <taxon>Aneurinibacillus</taxon>
    </lineage>
</organism>
<dbReference type="Proteomes" id="UP000037269">
    <property type="component" value="Unassembled WGS sequence"/>
</dbReference>
<evidence type="ECO:0000313" key="4">
    <source>
        <dbReference type="Proteomes" id="UP000182836"/>
    </source>
</evidence>
<dbReference type="RefSeq" id="WP_043068824.1">
    <property type="nucleotide sequence ID" value="NZ_BJOA01000200.1"/>
</dbReference>
<dbReference type="Proteomes" id="UP000182836">
    <property type="component" value="Unassembled WGS sequence"/>
</dbReference>
<dbReference type="STRING" id="47500.AF333_06830"/>
<evidence type="ECO:0000313" key="1">
    <source>
        <dbReference type="EMBL" id="KON95236.1"/>
    </source>
</evidence>
<evidence type="ECO:0008006" key="5">
    <source>
        <dbReference type="Google" id="ProtNLM"/>
    </source>
</evidence>
<dbReference type="PATRIC" id="fig|47500.8.peg.4453"/>
<proteinExistence type="predicted"/>
<accession>A0A0D1VUZ6</accession>